<feature type="region of interest" description="Disordered" evidence="1">
    <location>
        <begin position="177"/>
        <end position="204"/>
    </location>
</feature>
<evidence type="ECO:0000313" key="3">
    <source>
        <dbReference type="EMBL" id="CAD9472389.1"/>
    </source>
</evidence>
<reference evidence="3" key="1">
    <citation type="submission" date="2021-01" db="EMBL/GenBank/DDBJ databases">
        <authorList>
            <person name="Corre E."/>
            <person name="Pelletier E."/>
            <person name="Niang G."/>
            <person name="Scheremetjew M."/>
            <person name="Finn R."/>
            <person name="Kale V."/>
            <person name="Holt S."/>
            <person name="Cochrane G."/>
            <person name="Meng A."/>
            <person name="Brown T."/>
            <person name="Cohen L."/>
        </authorList>
    </citation>
    <scope>NUCLEOTIDE SEQUENCE</scope>
    <source>
        <strain evidence="3">CCMP826</strain>
    </source>
</reference>
<accession>A0A7S2E5W6</accession>
<evidence type="ECO:0000256" key="2">
    <source>
        <dbReference type="SAM" id="SignalP"/>
    </source>
</evidence>
<feature type="signal peptide" evidence="2">
    <location>
        <begin position="1"/>
        <end position="22"/>
    </location>
</feature>
<organism evidence="3">
    <name type="scientific">Helicotheca tamesis</name>
    <dbReference type="NCBI Taxonomy" id="374047"/>
    <lineage>
        <taxon>Eukaryota</taxon>
        <taxon>Sar</taxon>
        <taxon>Stramenopiles</taxon>
        <taxon>Ochrophyta</taxon>
        <taxon>Bacillariophyta</taxon>
        <taxon>Mediophyceae</taxon>
        <taxon>Lithodesmiophycidae</taxon>
        <taxon>Lithodesmiales</taxon>
        <taxon>Lithodesmiaceae</taxon>
        <taxon>Helicotheca</taxon>
    </lineage>
</organism>
<proteinExistence type="predicted"/>
<sequence>MMNYHLLLLSTLLVFISQTTTCFGFALWTSSSSAANHLHDKKISMEKTHRLHQIVQMRSRRSVNNAFCVRPMTPTETTTTTTTLYAQKDDNDTPNDNSNNTNKEPSTQNKPLSDAFDTILLLFSYCTQFFGAAVSVGLLLNLCGYGYTFDFKEGLYVDKIENIRKEVQFRREILRSAKESSGSSKVQKTLPGGVEESLSPLLPR</sequence>
<keyword evidence="2" id="KW-0732">Signal</keyword>
<name>A0A7S2E5W6_9STRA</name>
<protein>
    <submittedName>
        <fullName evidence="3">Uncharacterized protein</fullName>
    </submittedName>
</protein>
<feature type="region of interest" description="Disordered" evidence="1">
    <location>
        <begin position="79"/>
        <end position="110"/>
    </location>
</feature>
<gene>
    <name evidence="3" type="ORF">HTAM1171_LOCUS1602</name>
</gene>
<dbReference type="AlphaFoldDB" id="A0A7S2E5W6"/>
<dbReference type="EMBL" id="HBGV01002608">
    <property type="protein sequence ID" value="CAD9472389.1"/>
    <property type="molecule type" value="Transcribed_RNA"/>
</dbReference>
<feature type="compositionally biased region" description="Low complexity" evidence="1">
    <location>
        <begin position="94"/>
        <end position="106"/>
    </location>
</feature>
<feature type="chain" id="PRO_5031007845" evidence="2">
    <location>
        <begin position="23"/>
        <end position="204"/>
    </location>
</feature>
<evidence type="ECO:0000256" key="1">
    <source>
        <dbReference type="SAM" id="MobiDB-lite"/>
    </source>
</evidence>